<feature type="transmembrane region" description="Helical" evidence="1">
    <location>
        <begin position="301"/>
        <end position="320"/>
    </location>
</feature>
<keyword evidence="1" id="KW-0812">Transmembrane</keyword>
<dbReference type="KEGG" id="scou:SCORR_v1c01020"/>
<dbReference type="GO" id="GO:0006508">
    <property type="term" value="P:proteolysis"/>
    <property type="evidence" value="ECO:0007669"/>
    <property type="project" value="UniProtKB-KW"/>
</dbReference>
<dbReference type="GO" id="GO:0080120">
    <property type="term" value="P:CAAX-box protein maturation"/>
    <property type="evidence" value="ECO:0007669"/>
    <property type="project" value="UniProtKB-ARBA"/>
</dbReference>
<dbReference type="Pfam" id="PF02517">
    <property type="entry name" value="Rce1-like"/>
    <property type="match status" value="1"/>
</dbReference>
<keyword evidence="3" id="KW-0378">Hydrolase</keyword>
<dbReference type="EMBL" id="CP022535">
    <property type="protein sequence ID" value="ASP27877.1"/>
    <property type="molecule type" value="Genomic_DNA"/>
</dbReference>
<keyword evidence="1" id="KW-0472">Membrane</keyword>
<proteinExistence type="predicted"/>
<feature type="transmembrane region" description="Helical" evidence="1">
    <location>
        <begin position="64"/>
        <end position="82"/>
    </location>
</feature>
<organism evidence="3 4">
    <name type="scientific">Spiroplasma corruscae</name>
    <dbReference type="NCBI Taxonomy" id="216934"/>
    <lineage>
        <taxon>Bacteria</taxon>
        <taxon>Bacillati</taxon>
        <taxon>Mycoplasmatota</taxon>
        <taxon>Mollicutes</taxon>
        <taxon>Entomoplasmatales</taxon>
        <taxon>Spiroplasmataceae</taxon>
        <taxon>Spiroplasma</taxon>
    </lineage>
</organism>
<dbReference type="AlphaFoldDB" id="A0A222EMY5"/>
<feature type="transmembrane region" description="Helical" evidence="1">
    <location>
        <begin position="217"/>
        <end position="234"/>
    </location>
</feature>
<protein>
    <submittedName>
        <fullName evidence="3">CAAX amino terminal membrane bound protease</fullName>
    </submittedName>
</protein>
<accession>A0A222EMY5</accession>
<dbReference type="OrthoDB" id="398378at2"/>
<feature type="transmembrane region" description="Helical" evidence="1">
    <location>
        <begin position="125"/>
        <end position="148"/>
    </location>
</feature>
<keyword evidence="4" id="KW-1185">Reference proteome</keyword>
<evidence type="ECO:0000259" key="2">
    <source>
        <dbReference type="Pfam" id="PF02517"/>
    </source>
</evidence>
<sequence length="321" mass="36997">MINNIKYRDRKFLQDDTFRFNFNSLNYKVDGVIFILTSFVIPFLFSLFFRIFLDLKNNSTTQEILVYINLLSIIIGLVIFIIRNPKKILKNSYSMFYFFSILPTVMAVIILSISSPIVNDNNKKVLVSFLSMISQILSEIIIIILAFVLDKKLGSRIVYTFKNEKISLLIWVLIGFLLLYFISSLFFSMLIEDFILKLPPSDNQDNLNSLLGSDSNAIKISYGILLFLLTILVAPICEEICMRESYFVNCSNGYIGIVFSTLNFGYIHYGSTGDFEHFMTYTSAALVLSTFFWFTKGNVTYTWLIHMLNNLIALIITFVLL</sequence>
<feature type="transmembrane region" description="Helical" evidence="1">
    <location>
        <begin position="168"/>
        <end position="191"/>
    </location>
</feature>
<feature type="transmembrane region" description="Helical" evidence="1">
    <location>
        <begin position="278"/>
        <end position="294"/>
    </location>
</feature>
<keyword evidence="1" id="KW-1133">Transmembrane helix</keyword>
<feature type="domain" description="CAAX prenyl protease 2/Lysostaphin resistance protein A-like" evidence="2">
    <location>
        <begin position="224"/>
        <end position="312"/>
    </location>
</feature>
<name>A0A222EMY5_9MOLU</name>
<reference evidence="3 4" key="1">
    <citation type="submission" date="2017-07" db="EMBL/GenBank/DDBJ databases">
        <title>Complete genome sequence of Spiroplasma corruscae EC-1 (DSM 19793).</title>
        <authorList>
            <person name="Tsai Y.-M."/>
            <person name="Lo W.-S."/>
            <person name="Kuo C.-H."/>
        </authorList>
    </citation>
    <scope>NUCLEOTIDE SEQUENCE [LARGE SCALE GENOMIC DNA]</scope>
    <source>
        <strain evidence="3 4">EC-1</strain>
    </source>
</reference>
<dbReference type="Proteomes" id="UP000203229">
    <property type="component" value="Chromosome"/>
</dbReference>
<dbReference type="InterPro" id="IPR003675">
    <property type="entry name" value="Rce1/LyrA-like_dom"/>
</dbReference>
<keyword evidence="3" id="KW-0645">Protease</keyword>
<feature type="transmembrane region" description="Helical" evidence="1">
    <location>
        <begin position="94"/>
        <end position="113"/>
    </location>
</feature>
<evidence type="ECO:0000313" key="4">
    <source>
        <dbReference type="Proteomes" id="UP000203229"/>
    </source>
</evidence>
<dbReference type="RefSeq" id="WP_094048115.1">
    <property type="nucleotide sequence ID" value="NZ_CP022535.1"/>
</dbReference>
<evidence type="ECO:0000313" key="3">
    <source>
        <dbReference type="EMBL" id="ASP27877.1"/>
    </source>
</evidence>
<evidence type="ECO:0000256" key="1">
    <source>
        <dbReference type="SAM" id="Phobius"/>
    </source>
</evidence>
<feature type="transmembrane region" description="Helical" evidence="1">
    <location>
        <begin position="246"/>
        <end position="266"/>
    </location>
</feature>
<gene>
    <name evidence="3" type="ORF">SCORR_v1c01020</name>
</gene>
<feature type="transmembrane region" description="Helical" evidence="1">
    <location>
        <begin position="32"/>
        <end position="52"/>
    </location>
</feature>
<dbReference type="GO" id="GO:0004175">
    <property type="term" value="F:endopeptidase activity"/>
    <property type="evidence" value="ECO:0007669"/>
    <property type="project" value="UniProtKB-ARBA"/>
</dbReference>